<proteinExistence type="predicted"/>
<dbReference type="Gene3D" id="1.10.101.10">
    <property type="entry name" value="PGBD-like superfamily/PGBD"/>
    <property type="match status" value="1"/>
</dbReference>
<reference evidence="3 4" key="1">
    <citation type="submission" date="2021-03" db="EMBL/GenBank/DDBJ databases">
        <title>Complete genome of Streptomyces formicae strain 1H-GS9 (DSM 100524).</title>
        <authorList>
            <person name="Atanasov K.E."/>
            <person name="Altabella T."/>
            <person name="Ferrer A."/>
        </authorList>
    </citation>
    <scope>NUCLEOTIDE SEQUENCE [LARGE SCALE GENOMIC DNA]</scope>
    <source>
        <strain evidence="3 4">1H-GS9</strain>
    </source>
</reference>
<dbReference type="InterPro" id="IPR036365">
    <property type="entry name" value="PGBD-like_sf"/>
</dbReference>
<gene>
    <name evidence="3" type="ORF">J4032_28005</name>
</gene>
<evidence type="ECO:0000259" key="2">
    <source>
        <dbReference type="Pfam" id="PF01471"/>
    </source>
</evidence>
<feature type="signal peptide" evidence="1">
    <location>
        <begin position="1"/>
        <end position="24"/>
    </location>
</feature>
<dbReference type="EMBL" id="CP071872">
    <property type="protein sequence ID" value="UNM14798.1"/>
    <property type="molecule type" value="Genomic_DNA"/>
</dbReference>
<dbReference type="InterPro" id="IPR036366">
    <property type="entry name" value="PGBDSf"/>
</dbReference>
<dbReference type="InterPro" id="IPR002477">
    <property type="entry name" value="Peptidoglycan-bd-like"/>
</dbReference>
<accession>A0ABY3WYE1</accession>
<sequence length="131" mass="13951">MPARRQKTMTAAATLLLGTGLVLAGPGSTAQAATCSYTYSDESYVYAGHYSGMTAVPSRTVVTSAGAEAQCLLKEVGYSLTVDGVFGPKSQAALRDVQTRLNGAPYWADITVDGMPGPETWPHLRFYAYYN</sequence>
<evidence type="ECO:0000313" key="3">
    <source>
        <dbReference type="EMBL" id="UNM14798.1"/>
    </source>
</evidence>
<dbReference type="Proteomes" id="UP000828924">
    <property type="component" value="Chromosome"/>
</dbReference>
<keyword evidence="1" id="KW-0732">Signal</keyword>
<dbReference type="RefSeq" id="WP_242335222.1">
    <property type="nucleotide sequence ID" value="NZ_CP071872.1"/>
</dbReference>
<feature type="domain" description="Peptidoglycan binding-like" evidence="2">
    <location>
        <begin position="68"/>
        <end position="121"/>
    </location>
</feature>
<dbReference type="Pfam" id="PF01471">
    <property type="entry name" value="PG_binding_1"/>
    <property type="match status" value="1"/>
</dbReference>
<evidence type="ECO:0000313" key="4">
    <source>
        <dbReference type="Proteomes" id="UP000828924"/>
    </source>
</evidence>
<dbReference type="SUPFAM" id="SSF47090">
    <property type="entry name" value="PGBD-like"/>
    <property type="match status" value="1"/>
</dbReference>
<name>A0ABY3WYE1_9ACTN</name>
<protein>
    <submittedName>
        <fullName evidence="3">Peptidoglycan-binding protein</fullName>
    </submittedName>
</protein>
<feature type="chain" id="PRO_5046957743" evidence="1">
    <location>
        <begin position="25"/>
        <end position="131"/>
    </location>
</feature>
<organism evidence="3 4">
    <name type="scientific">Streptomyces formicae</name>
    <dbReference type="NCBI Taxonomy" id="1616117"/>
    <lineage>
        <taxon>Bacteria</taxon>
        <taxon>Bacillati</taxon>
        <taxon>Actinomycetota</taxon>
        <taxon>Actinomycetes</taxon>
        <taxon>Kitasatosporales</taxon>
        <taxon>Streptomycetaceae</taxon>
        <taxon>Streptomyces</taxon>
    </lineage>
</organism>
<evidence type="ECO:0000256" key="1">
    <source>
        <dbReference type="SAM" id="SignalP"/>
    </source>
</evidence>
<keyword evidence="4" id="KW-1185">Reference proteome</keyword>